<sequence length="189" mass="22549">MKTLDQSKKSDEELMLAYYAGDNNSVELLYNRYYLKVFNKCLSFVKNADDAFDLTQDIFMKAFTKKNAFKGHSKFSTWLYAISFNHCVTMQKKQLKSKTEPFELMTFYYADDNDLFTLEEQKEREEQELKLYKALDEIPEQDKKLLELKYHNNYSVQDIQTELKISKSAIKMRLMRARQKVGKYYYSAI</sequence>
<dbReference type="GO" id="GO:0003677">
    <property type="term" value="F:DNA binding"/>
    <property type="evidence" value="ECO:0007669"/>
    <property type="project" value="UniProtKB-KW"/>
</dbReference>
<dbReference type="AlphaFoldDB" id="W7Y554"/>
<dbReference type="InterPro" id="IPR013324">
    <property type="entry name" value="RNA_pol_sigma_r3/r4-like"/>
</dbReference>
<evidence type="ECO:0000313" key="9">
    <source>
        <dbReference type="Proteomes" id="UP000019402"/>
    </source>
</evidence>
<evidence type="ECO:0000256" key="3">
    <source>
        <dbReference type="ARBA" id="ARBA00023082"/>
    </source>
</evidence>
<dbReference type="STRING" id="869213.GCA_000517085_01397"/>
<dbReference type="eggNOG" id="COG1595">
    <property type="taxonomic scope" value="Bacteria"/>
</dbReference>
<gene>
    <name evidence="8" type="ORF">JCM21142_41888</name>
</gene>
<evidence type="ECO:0000259" key="6">
    <source>
        <dbReference type="Pfam" id="PF04542"/>
    </source>
</evidence>
<evidence type="ECO:0000259" key="7">
    <source>
        <dbReference type="Pfam" id="PF08281"/>
    </source>
</evidence>
<dbReference type="GO" id="GO:0016987">
    <property type="term" value="F:sigma factor activity"/>
    <property type="evidence" value="ECO:0007669"/>
    <property type="project" value="UniProtKB-KW"/>
</dbReference>
<dbReference type="CDD" id="cd06171">
    <property type="entry name" value="Sigma70_r4"/>
    <property type="match status" value="1"/>
</dbReference>
<feature type="domain" description="RNA polymerase sigma-70 region 2" evidence="6">
    <location>
        <begin position="29"/>
        <end position="93"/>
    </location>
</feature>
<dbReference type="GO" id="GO:0006352">
    <property type="term" value="P:DNA-templated transcription initiation"/>
    <property type="evidence" value="ECO:0007669"/>
    <property type="project" value="InterPro"/>
</dbReference>
<proteinExistence type="inferred from homology"/>
<name>W7Y554_9BACT</name>
<dbReference type="InterPro" id="IPR039425">
    <property type="entry name" value="RNA_pol_sigma-70-like"/>
</dbReference>
<dbReference type="SUPFAM" id="SSF88659">
    <property type="entry name" value="Sigma3 and sigma4 domains of RNA polymerase sigma factors"/>
    <property type="match status" value="1"/>
</dbReference>
<accession>W7Y554</accession>
<keyword evidence="2" id="KW-0805">Transcription regulation</keyword>
<dbReference type="NCBIfam" id="TIGR02937">
    <property type="entry name" value="sigma70-ECF"/>
    <property type="match status" value="1"/>
</dbReference>
<comment type="similarity">
    <text evidence="1">Belongs to the sigma-70 factor family. ECF subfamily.</text>
</comment>
<organism evidence="8 9">
    <name type="scientific">Saccharicrinis fermentans DSM 9555 = JCM 21142</name>
    <dbReference type="NCBI Taxonomy" id="869213"/>
    <lineage>
        <taxon>Bacteria</taxon>
        <taxon>Pseudomonadati</taxon>
        <taxon>Bacteroidota</taxon>
        <taxon>Bacteroidia</taxon>
        <taxon>Marinilabiliales</taxon>
        <taxon>Marinilabiliaceae</taxon>
        <taxon>Saccharicrinis</taxon>
    </lineage>
</organism>
<keyword evidence="9" id="KW-1185">Reference proteome</keyword>
<dbReference type="PANTHER" id="PTHR43133:SF8">
    <property type="entry name" value="RNA POLYMERASE SIGMA FACTOR HI_1459-RELATED"/>
    <property type="match status" value="1"/>
</dbReference>
<dbReference type="Pfam" id="PF08281">
    <property type="entry name" value="Sigma70_r4_2"/>
    <property type="match status" value="1"/>
</dbReference>
<evidence type="ECO:0000256" key="1">
    <source>
        <dbReference type="ARBA" id="ARBA00010641"/>
    </source>
</evidence>
<dbReference type="InterPro" id="IPR007627">
    <property type="entry name" value="RNA_pol_sigma70_r2"/>
</dbReference>
<evidence type="ECO:0000256" key="4">
    <source>
        <dbReference type="ARBA" id="ARBA00023125"/>
    </source>
</evidence>
<protein>
    <submittedName>
        <fullName evidence="8">Sigma-24</fullName>
    </submittedName>
</protein>
<dbReference type="RefSeq" id="WP_027471231.1">
    <property type="nucleotide sequence ID" value="NZ_BAMD01000019.1"/>
</dbReference>
<dbReference type="OrthoDB" id="1027298at2"/>
<evidence type="ECO:0000256" key="5">
    <source>
        <dbReference type="ARBA" id="ARBA00023163"/>
    </source>
</evidence>
<dbReference type="InterPro" id="IPR013249">
    <property type="entry name" value="RNA_pol_sigma70_r4_t2"/>
</dbReference>
<dbReference type="InterPro" id="IPR036388">
    <property type="entry name" value="WH-like_DNA-bd_sf"/>
</dbReference>
<dbReference type="Gene3D" id="1.10.10.10">
    <property type="entry name" value="Winged helix-like DNA-binding domain superfamily/Winged helix DNA-binding domain"/>
    <property type="match status" value="1"/>
</dbReference>
<feature type="domain" description="RNA polymerase sigma factor 70 region 4 type 2" evidence="7">
    <location>
        <begin position="130"/>
        <end position="180"/>
    </location>
</feature>
<dbReference type="Proteomes" id="UP000019402">
    <property type="component" value="Unassembled WGS sequence"/>
</dbReference>
<dbReference type="PANTHER" id="PTHR43133">
    <property type="entry name" value="RNA POLYMERASE ECF-TYPE SIGMA FACTO"/>
    <property type="match status" value="1"/>
</dbReference>
<dbReference type="InterPro" id="IPR014284">
    <property type="entry name" value="RNA_pol_sigma-70_dom"/>
</dbReference>
<keyword evidence="4" id="KW-0238">DNA-binding</keyword>
<evidence type="ECO:0000313" key="8">
    <source>
        <dbReference type="EMBL" id="GAF03222.1"/>
    </source>
</evidence>
<dbReference type="InterPro" id="IPR013325">
    <property type="entry name" value="RNA_pol_sigma_r2"/>
</dbReference>
<keyword evidence="5" id="KW-0804">Transcription</keyword>
<dbReference type="SUPFAM" id="SSF88946">
    <property type="entry name" value="Sigma2 domain of RNA polymerase sigma factors"/>
    <property type="match status" value="1"/>
</dbReference>
<comment type="caution">
    <text evidence="8">The sequence shown here is derived from an EMBL/GenBank/DDBJ whole genome shotgun (WGS) entry which is preliminary data.</text>
</comment>
<dbReference type="EMBL" id="BAMD01000019">
    <property type="protein sequence ID" value="GAF03222.1"/>
    <property type="molecule type" value="Genomic_DNA"/>
</dbReference>
<dbReference type="Gene3D" id="1.10.1740.10">
    <property type="match status" value="1"/>
</dbReference>
<keyword evidence="3" id="KW-0731">Sigma factor</keyword>
<dbReference type="Pfam" id="PF04542">
    <property type="entry name" value="Sigma70_r2"/>
    <property type="match status" value="1"/>
</dbReference>
<evidence type="ECO:0000256" key="2">
    <source>
        <dbReference type="ARBA" id="ARBA00023015"/>
    </source>
</evidence>
<reference evidence="8 9" key="1">
    <citation type="journal article" date="2014" name="Genome Announc.">
        <title>Draft Genome Sequence of Cytophaga fermentans JCM 21142T, a Facultative Anaerobe Isolated from Marine Mud.</title>
        <authorList>
            <person name="Starns D."/>
            <person name="Oshima K."/>
            <person name="Suda W."/>
            <person name="Iino T."/>
            <person name="Yuki M."/>
            <person name="Inoue J."/>
            <person name="Kitamura K."/>
            <person name="Iida T."/>
            <person name="Darby A."/>
            <person name="Hattori M."/>
            <person name="Ohkuma M."/>
        </authorList>
    </citation>
    <scope>NUCLEOTIDE SEQUENCE [LARGE SCALE GENOMIC DNA]</scope>
    <source>
        <strain evidence="8 9">JCM 21142</strain>
    </source>
</reference>